<evidence type="ECO:0000256" key="1">
    <source>
        <dbReference type="SAM" id="Phobius"/>
    </source>
</evidence>
<keyword evidence="1" id="KW-1133">Transmembrane helix</keyword>
<name>A0A4U8W185_9NOCA</name>
<keyword evidence="1" id="KW-0812">Transmembrane</keyword>
<reference evidence="2 3" key="1">
    <citation type="submission" date="2019-02" db="EMBL/GenBank/DDBJ databases">
        <authorList>
            <consortium name="Pathogen Informatics"/>
        </authorList>
    </citation>
    <scope>NUCLEOTIDE SEQUENCE [LARGE SCALE GENOMIC DNA]</scope>
    <source>
        <strain evidence="2 3">3012STDY6756504</strain>
    </source>
</reference>
<keyword evidence="1" id="KW-0472">Membrane</keyword>
<proteinExistence type="predicted"/>
<gene>
    <name evidence="2" type="ORF">NCTC10797_03406</name>
</gene>
<dbReference type="AlphaFoldDB" id="A0A4U8W185"/>
<feature type="transmembrane region" description="Helical" evidence="1">
    <location>
        <begin position="6"/>
        <end position="27"/>
    </location>
</feature>
<feature type="transmembrane region" description="Helical" evidence="1">
    <location>
        <begin position="67"/>
        <end position="88"/>
    </location>
</feature>
<accession>A0A4U8W185</accession>
<dbReference type="EMBL" id="LR215973">
    <property type="protein sequence ID" value="VFA99621.1"/>
    <property type="molecule type" value="Genomic_DNA"/>
</dbReference>
<dbReference type="Proteomes" id="UP000290439">
    <property type="component" value="Chromosome"/>
</dbReference>
<protein>
    <submittedName>
        <fullName evidence="2">Uncharacterized protein</fullName>
    </submittedName>
</protein>
<organism evidence="2 3">
    <name type="scientific">Nocardia cyriacigeorgica</name>
    <dbReference type="NCBI Taxonomy" id="135487"/>
    <lineage>
        <taxon>Bacteria</taxon>
        <taxon>Bacillati</taxon>
        <taxon>Actinomycetota</taxon>
        <taxon>Actinomycetes</taxon>
        <taxon>Mycobacteriales</taxon>
        <taxon>Nocardiaceae</taxon>
        <taxon>Nocardia</taxon>
    </lineage>
</organism>
<evidence type="ECO:0000313" key="3">
    <source>
        <dbReference type="Proteomes" id="UP000290439"/>
    </source>
</evidence>
<evidence type="ECO:0000313" key="2">
    <source>
        <dbReference type="EMBL" id="VFA99621.1"/>
    </source>
</evidence>
<sequence>MAHSIAIAGIAIFSTVAVVALLMGAIAHVAGARARRTADFCFVSDWIPTSGYFRHRERHRHITRIEFWSNLIGLLCTLGGLATLVVALDAG</sequence>
<dbReference type="RefSeq" id="WP_130917772.1">
    <property type="nucleotide sequence ID" value="NZ_LR215973.1"/>
</dbReference>